<evidence type="ECO:0000313" key="3">
    <source>
        <dbReference type="EMBL" id="ADE53065.1"/>
    </source>
</evidence>
<gene>
    <name evidence="3" type="ordered locus">Caka_0036</name>
</gene>
<dbReference type="STRING" id="583355.Caka_0036"/>
<dbReference type="KEGG" id="caa:Caka_0036"/>
<protein>
    <submittedName>
        <fullName evidence="3">Uncharacterized protein</fullName>
    </submittedName>
</protein>
<accession>D5EKI4</accession>
<dbReference type="AlphaFoldDB" id="D5EKI4"/>
<feature type="region of interest" description="Disordered" evidence="2">
    <location>
        <begin position="27"/>
        <end position="55"/>
    </location>
</feature>
<dbReference type="EMBL" id="CP001998">
    <property type="protein sequence ID" value="ADE53065.1"/>
    <property type="molecule type" value="Genomic_DNA"/>
</dbReference>
<evidence type="ECO:0000313" key="4">
    <source>
        <dbReference type="Proteomes" id="UP000000925"/>
    </source>
</evidence>
<evidence type="ECO:0000256" key="2">
    <source>
        <dbReference type="SAM" id="MobiDB-lite"/>
    </source>
</evidence>
<proteinExistence type="predicted"/>
<keyword evidence="1" id="KW-0175">Coiled coil</keyword>
<name>D5EKI4_CORAD</name>
<sequence>MRLLSHIALLVIGILVGLSIQTRIQSSEHEASHSSTTAPLNQEPENKPSADSPNGITAEQVLHSFNSPAQIKQFDAAEDASILRLNEMLGGAIANEAKTRTEASLKRLRVELDLTAAQVQSIQASTTSYLSEHDSLLPLDLLRHDSPLRGAIEQTLSAHQLIQYTELRTQHRYNWIEAQANVELAELQQTNRLTEAEKDDLFSQLVEKYTVQSQ</sequence>
<feature type="coiled-coil region" evidence="1">
    <location>
        <begin position="177"/>
        <end position="204"/>
    </location>
</feature>
<organism evidence="3 4">
    <name type="scientific">Coraliomargarita akajimensis (strain DSM 45221 / IAM 15411 / JCM 23193 / KCTC 12865 / 04OKA010-24)</name>
    <dbReference type="NCBI Taxonomy" id="583355"/>
    <lineage>
        <taxon>Bacteria</taxon>
        <taxon>Pseudomonadati</taxon>
        <taxon>Verrucomicrobiota</taxon>
        <taxon>Opitutia</taxon>
        <taxon>Puniceicoccales</taxon>
        <taxon>Coraliomargaritaceae</taxon>
        <taxon>Coraliomargarita</taxon>
    </lineage>
</organism>
<dbReference type="Proteomes" id="UP000000925">
    <property type="component" value="Chromosome"/>
</dbReference>
<dbReference type="RefSeq" id="WP_013041791.1">
    <property type="nucleotide sequence ID" value="NC_014008.1"/>
</dbReference>
<dbReference type="HOGENOM" id="CLU_1287015_0_0_0"/>
<evidence type="ECO:0000256" key="1">
    <source>
        <dbReference type="SAM" id="Coils"/>
    </source>
</evidence>
<reference evidence="3 4" key="1">
    <citation type="journal article" date="2010" name="Stand. Genomic Sci.">
        <title>Complete genome sequence of Coraliomargarita akajimensis type strain (04OKA010-24).</title>
        <authorList>
            <person name="Mavromatis K."/>
            <person name="Abt B."/>
            <person name="Brambilla E."/>
            <person name="Lapidus A."/>
            <person name="Copeland A."/>
            <person name="Deshpande S."/>
            <person name="Nolan M."/>
            <person name="Lucas S."/>
            <person name="Tice H."/>
            <person name="Cheng J.F."/>
            <person name="Han C."/>
            <person name="Detter J.C."/>
            <person name="Woyke T."/>
            <person name="Goodwin L."/>
            <person name="Pitluck S."/>
            <person name="Held B."/>
            <person name="Brettin T."/>
            <person name="Tapia R."/>
            <person name="Ivanova N."/>
            <person name="Mikhailova N."/>
            <person name="Pati A."/>
            <person name="Liolios K."/>
            <person name="Chen A."/>
            <person name="Palaniappan K."/>
            <person name="Land M."/>
            <person name="Hauser L."/>
            <person name="Chang Y.J."/>
            <person name="Jeffries C.D."/>
            <person name="Rohde M."/>
            <person name="Goker M."/>
            <person name="Bristow J."/>
            <person name="Eisen J.A."/>
            <person name="Markowitz V."/>
            <person name="Hugenholtz P."/>
            <person name="Klenk H.P."/>
            <person name="Kyrpides N.C."/>
        </authorList>
    </citation>
    <scope>NUCLEOTIDE SEQUENCE [LARGE SCALE GENOMIC DNA]</scope>
    <source>
        <strain evidence="4">DSM 45221 / IAM 15411 / JCM 23193 / KCTC 12865</strain>
    </source>
</reference>
<keyword evidence="4" id="KW-1185">Reference proteome</keyword>